<dbReference type="InterPro" id="IPR045379">
    <property type="entry name" value="Crinkler_N"/>
</dbReference>
<feature type="coiled-coil region" evidence="4">
    <location>
        <begin position="138"/>
        <end position="165"/>
    </location>
</feature>
<keyword evidence="3" id="KW-0964">Secreted</keyword>
<evidence type="ECO:0000256" key="3">
    <source>
        <dbReference type="ARBA" id="ARBA00022525"/>
    </source>
</evidence>
<comment type="caution">
    <text evidence="6">The sequence shown here is derived from an EMBL/GenBank/DDBJ whole genome shotgun (WGS) entry which is preliminary data.</text>
</comment>
<dbReference type="GO" id="GO:0043657">
    <property type="term" value="C:host cell"/>
    <property type="evidence" value="ECO:0007669"/>
    <property type="project" value="UniProtKB-SubCell"/>
</dbReference>
<dbReference type="Pfam" id="PF20147">
    <property type="entry name" value="Crinkler"/>
    <property type="match status" value="1"/>
</dbReference>
<organism evidence="6 7">
    <name type="scientific">Rhizophagus clarus</name>
    <dbReference type="NCBI Taxonomy" id="94130"/>
    <lineage>
        <taxon>Eukaryota</taxon>
        <taxon>Fungi</taxon>
        <taxon>Fungi incertae sedis</taxon>
        <taxon>Mucoromycota</taxon>
        <taxon>Glomeromycotina</taxon>
        <taxon>Glomeromycetes</taxon>
        <taxon>Glomerales</taxon>
        <taxon>Glomeraceae</taxon>
        <taxon>Rhizophagus</taxon>
    </lineage>
</organism>
<evidence type="ECO:0000256" key="2">
    <source>
        <dbReference type="ARBA" id="ARBA00004613"/>
    </source>
</evidence>
<evidence type="ECO:0000313" key="6">
    <source>
        <dbReference type="EMBL" id="GES72584.1"/>
    </source>
</evidence>
<evidence type="ECO:0000259" key="5">
    <source>
        <dbReference type="Pfam" id="PF20147"/>
    </source>
</evidence>
<evidence type="ECO:0000256" key="1">
    <source>
        <dbReference type="ARBA" id="ARBA00004340"/>
    </source>
</evidence>
<evidence type="ECO:0000313" key="7">
    <source>
        <dbReference type="Proteomes" id="UP000615446"/>
    </source>
</evidence>
<reference evidence="6" key="1">
    <citation type="submission" date="2019-10" db="EMBL/GenBank/DDBJ databases">
        <title>Conservation and host-specific expression of non-tandemly repeated heterogenous ribosome RNA gene in arbuscular mycorrhizal fungi.</title>
        <authorList>
            <person name="Maeda T."/>
            <person name="Kobayashi Y."/>
            <person name="Nakagawa T."/>
            <person name="Ezawa T."/>
            <person name="Yamaguchi K."/>
            <person name="Bino T."/>
            <person name="Nishimoto Y."/>
            <person name="Shigenobu S."/>
            <person name="Kawaguchi M."/>
        </authorList>
    </citation>
    <scope>NUCLEOTIDE SEQUENCE</scope>
    <source>
        <strain evidence="6">HR1</strain>
    </source>
</reference>
<dbReference type="AlphaFoldDB" id="A0A8H3KRN9"/>
<feature type="domain" description="Crinkler effector protein N-terminal" evidence="5">
    <location>
        <begin position="30"/>
        <end position="115"/>
    </location>
</feature>
<dbReference type="Proteomes" id="UP000615446">
    <property type="component" value="Unassembled WGS sequence"/>
</dbReference>
<keyword evidence="4" id="KW-0175">Coiled coil</keyword>
<dbReference type="GO" id="GO:0005576">
    <property type="term" value="C:extracellular region"/>
    <property type="evidence" value="ECO:0007669"/>
    <property type="project" value="UniProtKB-SubCell"/>
</dbReference>
<dbReference type="EMBL" id="BLAL01000003">
    <property type="protein sequence ID" value="GES72584.1"/>
    <property type="molecule type" value="Genomic_DNA"/>
</dbReference>
<sequence length="286" mass="33771">MNNLQDYHGDINTIQIESKYNFYKMPERNITCFLQGVEEEFRVDVDGLETIKDLKNLIACQKTKFIRGINVDEYKIWEIRSNDDIIRLKDNPAERKDSTALNKYQRILRLFGENLDENHICVFMGKPHTEVEMMKEIIKDMAGHVRELEKTIRDLTDKIQSVTVNDSSDEELNGFLRNVCNVEIIMTGDELWVHKNYESKKGNPPKHVSIGCKVNEIDSNGILHVVIFGYDEEKKLIYLLEQLEKWLLKKFGLEKEFRNKNYSRDAIMVKHESGERKYVNKEYKRK</sequence>
<comment type="subcellular location">
    <subcellularLocation>
        <location evidence="1">Host cell</location>
    </subcellularLocation>
    <subcellularLocation>
        <location evidence="2">Secreted</location>
    </subcellularLocation>
</comment>
<evidence type="ECO:0000256" key="4">
    <source>
        <dbReference type="SAM" id="Coils"/>
    </source>
</evidence>
<gene>
    <name evidence="6" type="ORF">RCL2_000014400</name>
</gene>
<accession>A0A8H3KRN9</accession>
<name>A0A8H3KRN9_9GLOM</name>
<protein>
    <recommendedName>
        <fullName evidence="5">Crinkler effector protein N-terminal domain-containing protein</fullName>
    </recommendedName>
</protein>
<proteinExistence type="predicted"/>